<reference evidence="2" key="1">
    <citation type="submission" date="2023-03" db="EMBL/GenBank/DDBJ databases">
        <title>Draft assemblies of triclosan tolerant bacteria isolated from returned activated sludge.</title>
        <authorList>
            <person name="Van Hamelsveld S."/>
        </authorList>
    </citation>
    <scope>NUCLEOTIDE SEQUENCE</scope>
    <source>
        <strain evidence="2">GW210012_S60</strain>
    </source>
</reference>
<keyword evidence="2" id="KW-0966">Cell projection</keyword>
<dbReference type="InterPro" id="IPR005186">
    <property type="entry name" value="FlaG"/>
</dbReference>
<dbReference type="RefSeq" id="WP_236198071.1">
    <property type="nucleotide sequence ID" value="NZ_BQII01000036.1"/>
</dbReference>
<protein>
    <submittedName>
        <fullName evidence="2">Flagellar protein FlaG</fullName>
    </submittedName>
</protein>
<gene>
    <name evidence="2" type="ORF">P3W50_26815</name>
</gene>
<dbReference type="AlphaFoldDB" id="A0AAW6PWL2"/>
<dbReference type="Gene3D" id="3.30.160.170">
    <property type="entry name" value="FlaG-like"/>
    <property type="match status" value="1"/>
</dbReference>
<dbReference type="PANTHER" id="PTHR37166:SF1">
    <property type="entry name" value="PROTEIN FLAG"/>
    <property type="match status" value="1"/>
</dbReference>
<sequence length="117" mass="11794">MDVNLNVNAAAGNAASAPTVGPVAGRQAAASAPASTQSDAPAYTADALNQAVEGLRSLAQASHRNLDFSIDEGSGQTVVKVIASDTGEVIRQIPSEVALKLAQNLKDADGLLLNVEA</sequence>
<dbReference type="SUPFAM" id="SSF160214">
    <property type="entry name" value="FlaG-like"/>
    <property type="match status" value="1"/>
</dbReference>
<dbReference type="Proteomes" id="UP001217741">
    <property type="component" value="Unassembled WGS sequence"/>
</dbReference>
<keyword evidence="2" id="KW-0969">Cilium</keyword>
<name>A0AAW6PWL2_PSEPU</name>
<proteinExistence type="predicted"/>
<comment type="caution">
    <text evidence="2">The sequence shown here is derived from an EMBL/GenBank/DDBJ whole genome shotgun (WGS) entry which is preliminary data.</text>
</comment>
<evidence type="ECO:0000256" key="1">
    <source>
        <dbReference type="SAM" id="MobiDB-lite"/>
    </source>
</evidence>
<organism evidence="2 3">
    <name type="scientific">Pseudomonas putida</name>
    <name type="common">Arthrobacter siderocapsulatus</name>
    <dbReference type="NCBI Taxonomy" id="303"/>
    <lineage>
        <taxon>Bacteria</taxon>
        <taxon>Pseudomonadati</taxon>
        <taxon>Pseudomonadota</taxon>
        <taxon>Gammaproteobacteria</taxon>
        <taxon>Pseudomonadales</taxon>
        <taxon>Pseudomonadaceae</taxon>
        <taxon>Pseudomonas</taxon>
    </lineage>
</organism>
<keyword evidence="2" id="KW-0282">Flagellum</keyword>
<evidence type="ECO:0000313" key="3">
    <source>
        <dbReference type="Proteomes" id="UP001217741"/>
    </source>
</evidence>
<accession>A0AAW6PWL2</accession>
<dbReference type="PANTHER" id="PTHR37166">
    <property type="entry name" value="PROTEIN FLAG"/>
    <property type="match status" value="1"/>
</dbReference>
<dbReference type="EMBL" id="JARJLO010000395">
    <property type="protein sequence ID" value="MDF3874050.1"/>
    <property type="molecule type" value="Genomic_DNA"/>
</dbReference>
<dbReference type="Pfam" id="PF03646">
    <property type="entry name" value="FlaG"/>
    <property type="match status" value="1"/>
</dbReference>
<feature type="compositionally biased region" description="Low complexity" evidence="1">
    <location>
        <begin position="27"/>
        <end position="40"/>
    </location>
</feature>
<evidence type="ECO:0000313" key="2">
    <source>
        <dbReference type="EMBL" id="MDF3874050.1"/>
    </source>
</evidence>
<dbReference type="InterPro" id="IPR035924">
    <property type="entry name" value="FlaG-like_sf"/>
</dbReference>
<feature type="region of interest" description="Disordered" evidence="1">
    <location>
        <begin position="14"/>
        <end position="40"/>
    </location>
</feature>